<dbReference type="RefSeq" id="WP_102844381.1">
    <property type="nucleotide sequence ID" value="NZ_PDZR01000017.1"/>
</dbReference>
<dbReference type="Gene3D" id="3.40.30.10">
    <property type="entry name" value="Glutaredoxin"/>
    <property type="match status" value="1"/>
</dbReference>
<dbReference type="OrthoDB" id="9811352at2"/>
<organism evidence="3 4">
    <name type="scientific">Methylocella silvestris</name>
    <dbReference type="NCBI Taxonomy" id="199596"/>
    <lineage>
        <taxon>Bacteria</taxon>
        <taxon>Pseudomonadati</taxon>
        <taxon>Pseudomonadota</taxon>
        <taxon>Alphaproteobacteria</taxon>
        <taxon>Hyphomicrobiales</taxon>
        <taxon>Beijerinckiaceae</taxon>
        <taxon>Methylocella</taxon>
    </lineage>
</organism>
<evidence type="ECO:0000256" key="1">
    <source>
        <dbReference type="SAM" id="Phobius"/>
    </source>
</evidence>
<dbReference type="PROSITE" id="PS51352">
    <property type="entry name" value="THIOREDOXIN_2"/>
    <property type="match status" value="1"/>
</dbReference>
<dbReference type="SUPFAM" id="SSF52833">
    <property type="entry name" value="Thioredoxin-like"/>
    <property type="match status" value="1"/>
</dbReference>
<protein>
    <submittedName>
        <fullName evidence="3">Cytochrome C biogenesis protein</fullName>
    </submittedName>
</protein>
<dbReference type="AlphaFoldDB" id="A0A2J7TEU4"/>
<keyword evidence="1" id="KW-0812">Transmembrane</keyword>
<dbReference type="Pfam" id="PF08534">
    <property type="entry name" value="Redoxin"/>
    <property type="match status" value="1"/>
</dbReference>
<name>A0A2J7TEU4_METSI</name>
<feature type="transmembrane region" description="Helical" evidence="1">
    <location>
        <begin position="117"/>
        <end position="141"/>
    </location>
</feature>
<dbReference type="PANTHER" id="PTHR42852:SF13">
    <property type="entry name" value="PROTEIN DIPZ"/>
    <property type="match status" value="1"/>
</dbReference>
<proteinExistence type="predicted"/>
<gene>
    <name evidence="3" type="ORF">CR492_14085</name>
</gene>
<feature type="transmembrane region" description="Helical" evidence="1">
    <location>
        <begin position="6"/>
        <end position="28"/>
    </location>
</feature>
<dbReference type="InterPro" id="IPR013766">
    <property type="entry name" value="Thioredoxin_domain"/>
</dbReference>
<dbReference type="InterPro" id="IPR013740">
    <property type="entry name" value="Redoxin"/>
</dbReference>
<feature type="transmembrane region" description="Helical" evidence="1">
    <location>
        <begin position="40"/>
        <end position="64"/>
    </location>
</feature>
<sequence>MTLLIAAYLAGVLTILSPCILPVLPFVFARAGQPFLRSALPMLFGMAAAFTGLATLAAAGGGWAVATNQYARFAALALFVLFALTLLSEGLAEWINRPLVALGERLSSLRFAADRPAAPYASVLLGVATGFLWAPCAGPVLGLILTGAALNGASIGTSFLLFAYACGAATSLALALFAGAKVGALLKHTLAAGAWLRRGLGVAVLAAVALIATGLDVELLSQIDFANTTSIEKRLLNRARAHDVFTPRAAPTADPASLGAGGFGHSSWRSTPALGAEAMLTNVAFLQPEAPAADLGVTKAAAHATSALPVEGALPGFAGAVEWLNSQPLTPQALRGKVVLVNFWTFNCINCLHALPHVRAWAQKYRDHGLVVIGVHTPELSFEKDPANVRKAVARLGIDYPVAVDTTYAIWKAFGNEYWPASYFADAQGRIRHHHFGEEDYENSERVIQQLLEEAGNRNVPGGLVTAASLR</sequence>
<comment type="caution">
    <text evidence="3">The sequence shown here is derived from an EMBL/GenBank/DDBJ whole genome shotgun (WGS) entry which is preliminary data.</text>
</comment>
<dbReference type="Proteomes" id="UP000236286">
    <property type="component" value="Unassembled WGS sequence"/>
</dbReference>
<reference evidence="3 4" key="1">
    <citation type="submission" date="2017-10" db="EMBL/GenBank/DDBJ databases">
        <title>Genome announcement of Methylocella silvestris TVC from permafrost.</title>
        <authorList>
            <person name="Wang J."/>
            <person name="Geng K."/>
            <person name="Ul-Haque F."/>
            <person name="Crombie A.T."/>
            <person name="Street L.E."/>
            <person name="Wookey P.A."/>
            <person name="Murrell J.C."/>
            <person name="Pratscher J."/>
        </authorList>
    </citation>
    <scope>NUCLEOTIDE SEQUENCE [LARGE SCALE GENOMIC DNA]</scope>
    <source>
        <strain evidence="3 4">TVC</strain>
    </source>
</reference>
<keyword evidence="1" id="KW-1133">Transmembrane helix</keyword>
<evidence type="ECO:0000313" key="3">
    <source>
        <dbReference type="EMBL" id="PNG25277.1"/>
    </source>
</evidence>
<dbReference type="InterPro" id="IPR036249">
    <property type="entry name" value="Thioredoxin-like_sf"/>
</dbReference>
<dbReference type="GO" id="GO:0016491">
    <property type="term" value="F:oxidoreductase activity"/>
    <property type="evidence" value="ECO:0007669"/>
    <property type="project" value="InterPro"/>
</dbReference>
<feature type="transmembrane region" description="Helical" evidence="1">
    <location>
        <begin position="161"/>
        <end position="183"/>
    </location>
</feature>
<dbReference type="CDD" id="cd03012">
    <property type="entry name" value="TlpA_like_DipZ_like"/>
    <property type="match status" value="1"/>
</dbReference>
<evidence type="ECO:0000259" key="2">
    <source>
        <dbReference type="PROSITE" id="PS51352"/>
    </source>
</evidence>
<keyword evidence="1" id="KW-0472">Membrane</keyword>
<evidence type="ECO:0000313" key="4">
    <source>
        <dbReference type="Proteomes" id="UP000236286"/>
    </source>
</evidence>
<feature type="transmembrane region" description="Helical" evidence="1">
    <location>
        <begin position="70"/>
        <end position="96"/>
    </location>
</feature>
<dbReference type="EMBL" id="PDZR01000017">
    <property type="protein sequence ID" value="PNG25277.1"/>
    <property type="molecule type" value="Genomic_DNA"/>
</dbReference>
<accession>A0A2J7TEU4</accession>
<feature type="domain" description="Thioredoxin" evidence="2">
    <location>
        <begin position="308"/>
        <end position="453"/>
    </location>
</feature>
<dbReference type="PANTHER" id="PTHR42852">
    <property type="entry name" value="THIOL:DISULFIDE INTERCHANGE PROTEIN DSBE"/>
    <property type="match status" value="1"/>
</dbReference>
<dbReference type="InterPro" id="IPR050553">
    <property type="entry name" value="Thioredoxin_ResA/DsbE_sf"/>
</dbReference>